<dbReference type="SUPFAM" id="SSF81811">
    <property type="entry name" value="Helical domain of Sec23/24"/>
    <property type="match status" value="1"/>
</dbReference>
<dbReference type="AlphaFoldDB" id="A0A1Y2I0P7"/>
<feature type="compositionally biased region" description="Polar residues" evidence="10">
    <location>
        <begin position="275"/>
        <end position="297"/>
    </location>
</feature>
<dbReference type="GO" id="GO:0070971">
    <property type="term" value="C:endoplasmic reticulum exit site"/>
    <property type="evidence" value="ECO:0007669"/>
    <property type="project" value="TreeGrafter"/>
</dbReference>
<dbReference type="GO" id="GO:0006886">
    <property type="term" value="P:intracellular protein transport"/>
    <property type="evidence" value="ECO:0007669"/>
    <property type="project" value="InterPro"/>
</dbReference>
<sequence length="1109" mass="119964">MHNGFIPGVPSMPPAGVTSHIQHQQHQAQMHLPTASASGGNQAQQPQQPPRYPQPSSGSGSPQSLGGYQQPQQGYSVPPPPAAGMGYQQPMQPQGYQGYQQPPPPGGQQQPQGPPPQGYPGYPQQQSSPPTQTQPPTYPVGNPAVAAVARGYTSSPAPPPGGPPIPTGTPIGARVPLPGSPAPPTGTNSPAPPNGTSASPAPGQQPAARRRLYPEQAAQAYTQPLAPPAQDGGYTPAAVPSYGAPQQQQAQQQQQQYQQQQLQQPQQQNLQVPQGTPSFSAQPSQASMASFDNQLPQPNTPMPLYPKATYGSTMSMVGSVEGIAQSFSHLGMNQPIMQPTTSQAISLVGMPPCPHEVHNPPPPIRLSPQAACTMSPYSNCSPTFQRCTMNVIPQTAALLAKSRVPLALYLAPYRDPEPGEPEIPVINTSTIVRCRRCRTYINPYVQFLDRGQRWKCNMCYFPNDVPDAFDFDAASQSYIDRWQRPELNHAVVEFIAPTEYMLRPPQPPVFLFVIDVSYAAVQTGMVHTVVQVIKDSLDTLPNADKRTRVGLITVDSSLHFYALSATNPEPQMLVVSDLEEVFLPLPDDLLVNLSECKEALLTLLDRLPGLHQSTQDPSNALGAALDAAQQLVSPYGGKIVVCQSTIPNVQKGALKPRDEKPGKLDSAVLQSANPFYKTYAVDCSRAHVSVDMFLFPQGNVDVATLAAAPRFTGGNVYMYPGFHASRAPDVDKVRNELAHVLSRPLALETVLRVRASKGLRMSAYHGNFFVRSTDLLALPNVNPDNTYAVEVAIDENIQSSVACFQTALLHTTAFGERRIRVITMALPVTSELRDVMHSVDTGAVINVLARKAIERVLEAKFEDARDAIINKIVDVLGTYKTTLGANAHAAAAQLMAPENLKLLPLLALGLSKHPALRCHAGIPADLRAYYMEYLRVATVEGTLLGAHPTFYPLHRILTEAPDVGTVVDGAVLMPPYPLPITSERLERNGMYLMYDGVGMYLWVSRACDPALIQCVLGASSYEALQAGALVLPSTGHVYNERVANIVGKLRQRATKISSLYPTLFLVKEDGDPGLRMWSLGLLVEDRHEYGMSYPQLLTTLREKVSAFSG</sequence>
<dbReference type="Pfam" id="PF04811">
    <property type="entry name" value="Sec23_trunk"/>
    <property type="match status" value="1"/>
</dbReference>
<evidence type="ECO:0000256" key="8">
    <source>
        <dbReference type="ARBA" id="ARBA00023034"/>
    </source>
</evidence>
<evidence type="ECO:0000256" key="6">
    <source>
        <dbReference type="ARBA" id="ARBA00022892"/>
    </source>
</evidence>
<feature type="region of interest" description="Disordered" evidence="10">
    <location>
        <begin position="1"/>
        <end position="304"/>
    </location>
</feature>
<dbReference type="Pfam" id="PF04815">
    <property type="entry name" value="Sec23_helical"/>
    <property type="match status" value="1"/>
</dbReference>
<dbReference type="InterPro" id="IPR036174">
    <property type="entry name" value="Znf_Sec23_Sec24_sf"/>
</dbReference>
<keyword evidence="5" id="KW-0256">Endoplasmic reticulum</keyword>
<dbReference type="Pfam" id="PF08033">
    <property type="entry name" value="Sec23_BS"/>
    <property type="match status" value="1"/>
</dbReference>
<dbReference type="SUPFAM" id="SSF53300">
    <property type="entry name" value="vWA-like"/>
    <property type="match status" value="1"/>
</dbReference>
<evidence type="ECO:0000259" key="14">
    <source>
        <dbReference type="Pfam" id="PF08033"/>
    </source>
</evidence>
<dbReference type="GO" id="GO:0090110">
    <property type="term" value="P:COPII-coated vesicle cargo loading"/>
    <property type="evidence" value="ECO:0007669"/>
    <property type="project" value="TreeGrafter"/>
</dbReference>
<dbReference type="OrthoDB" id="49016at2759"/>
<feature type="compositionally biased region" description="Low complexity" evidence="10">
    <location>
        <begin position="197"/>
        <end position="207"/>
    </location>
</feature>
<dbReference type="InterPro" id="IPR029006">
    <property type="entry name" value="ADF-H/Gelsolin-like_dom_sf"/>
</dbReference>
<dbReference type="SUPFAM" id="SSF81995">
    <property type="entry name" value="beta-sandwich domain of Sec23/24"/>
    <property type="match status" value="1"/>
</dbReference>
<evidence type="ECO:0008006" key="17">
    <source>
        <dbReference type="Google" id="ProtNLM"/>
    </source>
</evidence>
<name>A0A1Y2I0P7_9FUNG</name>
<evidence type="ECO:0000259" key="11">
    <source>
        <dbReference type="Pfam" id="PF04810"/>
    </source>
</evidence>
<dbReference type="Proteomes" id="UP000193411">
    <property type="component" value="Unassembled WGS sequence"/>
</dbReference>
<comment type="caution">
    <text evidence="15">The sequence shown here is derived from an EMBL/GenBank/DDBJ whole genome shotgun (WGS) entry which is preliminary data.</text>
</comment>
<gene>
    <name evidence="15" type="ORF">BCR44DRAFT_1174498</name>
</gene>
<dbReference type="InterPro" id="IPR041742">
    <property type="entry name" value="Sec24-like_trunk_dom"/>
</dbReference>
<dbReference type="GO" id="GO:0030127">
    <property type="term" value="C:COPII vesicle coat"/>
    <property type="evidence" value="ECO:0007669"/>
    <property type="project" value="InterPro"/>
</dbReference>
<dbReference type="GO" id="GO:0008270">
    <property type="term" value="F:zinc ion binding"/>
    <property type="evidence" value="ECO:0007669"/>
    <property type="project" value="InterPro"/>
</dbReference>
<feature type="domain" description="Sec23/Sec24 beta-sandwich" evidence="14">
    <location>
        <begin position="747"/>
        <end position="829"/>
    </location>
</feature>
<dbReference type="STRING" id="765915.A0A1Y2I0P7"/>
<dbReference type="InterPro" id="IPR006896">
    <property type="entry name" value="Sec23/24_trunk_dom"/>
</dbReference>
<dbReference type="InterPro" id="IPR012990">
    <property type="entry name" value="Beta-sandwich_Sec23_24"/>
</dbReference>
<dbReference type="EMBL" id="MCFL01000003">
    <property type="protein sequence ID" value="ORZ40436.1"/>
    <property type="molecule type" value="Genomic_DNA"/>
</dbReference>
<feature type="domain" description="Zinc finger Sec23/Sec24-type" evidence="11">
    <location>
        <begin position="431"/>
        <end position="468"/>
    </location>
</feature>
<dbReference type="Gene3D" id="2.30.30.380">
    <property type="entry name" value="Zn-finger domain of Sec23/24"/>
    <property type="match status" value="1"/>
</dbReference>
<dbReference type="Gene3D" id="3.40.50.410">
    <property type="entry name" value="von Willebrand factor, type A domain"/>
    <property type="match status" value="1"/>
</dbReference>
<evidence type="ECO:0000313" key="15">
    <source>
        <dbReference type="EMBL" id="ORZ40436.1"/>
    </source>
</evidence>
<keyword evidence="16" id="KW-1185">Reference proteome</keyword>
<feature type="domain" description="Sec23/Sec24 helical" evidence="13">
    <location>
        <begin position="840"/>
        <end position="942"/>
    </location>
</feature>
<feature type="compositionally biased region" description="Low complexity" evidence="10">
    <location>
        <begin position="20"/>
        <end position="31"/>
    </location>
</feature>
<evidence type="ECO:0000256" key="2">
    <source>
        <dbReference type="ARBA" id="ARBA00004586"/>
    </source>
</evidence>
<evidence type="ECO:0000256" key="4">
    <source>
        <dbReference type="ARBA" id="ARBA00022448"/>
    </source>
</evidence>
<dbReference type="SUPFAM" id="SSF82919">
    <property type="entry name" value="Zn-finger domain of Sec23/24"/>
    <property type="match status" value="1"/>
</dbReference>
<evidence type="ECO:0000256" key="5">
    <source>
        <dbReference type="ARBA" id="ARBA00022824"/>
    </source>
</evidence>
<evidence type="ECO:0000256" key="1">
    <source>
        <dbReference type="ARBA" id="ARBA00004394"/>
    </source>
</evidence>
<dbReference type="InterPro" id="IPR006900">
    <property type="entry name" value="Sec23/24_helical_dom"/>
</dbReference>
<dbReference type="InterPro" id="IPR006895">
    <property type="entry name" value="Znf_Sec23_Sec24"/>
</dbReference>
<keyword evidence="8" id="KW-0333">Golgi apparatus</keyword>
<keyword evidence="7" id="KW-0653">Protein transport</keyword>
<dbReference type="Gene3D" id="1.20.120.730">
    <property type="entry name" value="Sec23/Sec24 helical domain"/>
    <property type="match status" value="1"/>
</dbReference>
<evidence type="ECO:0000256" key="9">
    <source>
        <dbReference type="ARBA" id="ARBA00023136"/>
    </source>
</evidence>
<dbReference type="Gene3D" id="3.40.20.10">
    <property type="entry name" value="Severin"/>
    <property type="match status" value="1"/>
</dbReference>
<dbReference type="GO" id="GO:0000139">
    <property type="term" value="C:Golgi membrane"/>
    <property type="evidence" value="ECO:0007669"/>
    <property type="project" value="UniProtKB-SubCell"/>
</dbReference>
<reference evidence="15 16" key="1">
    <citation type="submission" date="2016-07" db="EMBL/GenBank/DDBJ databases">
        <title>Pervasive Adenine N6-methylation of Active Genes in Fungi.</title>
        <authorList>
            <consortium name="DOE Joint Genome Institute"/>
            <person name="Mondo S.J."/>
            <person name="Dannebaum R.O."/>
            <person name="Kuo R.C."/>
            <person name="Labutti K."/>
            <person name="Haridas S."/>
            <person name="Kuo A."/>
            <person name="Salamov A."/>
            <person name="Ahrendt S.R."/>
            <person name="Lipzen A."/>
            <person name="Sullivan W."/>
            <person name="Andreopoulos W.B."/>
            <person name="Clum A."/>
            <person name="Lindquist E."/>
            <person name="Daum C."/>
            <person name="Ramamoorthy G.K."/>
            <person name="Gryganskyi A."/>
            <person name="Culley D."/>
            <person name="Magnuson J.K."/>
            <person name="James T.Y."/>
            <person name="O'Malley M.A."/>
            <person name="Stajich J.E."/>
            <person name="Spatafora J.W."/>
            <person name="Visel A."/>
            <person name="Grigoriev I.V."/>
        </authorList>
    </citation>
    <scope>NUCLEOTIDE SEQUENCE [LARGE SCALE GENOMIC DNA]</scope>
    <source>
        <strain evidence="15 16">PL171</strain>
    </source>
</reference>
<evidence type="ECO:0000259" key="13">
    <source>
        <dbReference type="Pfam" id="PF04815"/>
    </source>
</evidence>
<evidence type="ECO:0000256" key="3">
    <source>
        <dbReference type="ARBA" id="ARBA00008334"/>
    </source>
</evidence>
<feature type="compositionally biased region" description="Low complexity" evidence="10">
    <location>
        <begin position="54"/>
        <end position="76"/>
    </location>
</feature>
<feature type="compositionally biased region" description="Pro residues" evidence="10">
    <location>
        <begin position="101"/>
        <end position="118"/>
    </location>
</feature>
<feature type="compositionally biased region" description="Low complexity" evidence="10">
    <location>
        <begin position="245"/>
        <end position="274"/>
    </location>
</feature>
<feature type="compositionally biased region" description="Low complexity" evidence="10">
    <location>
        <begin position="84"/>
        <end position="100"/>
    </location>
</feature>
<dbReference type="GO" id="GO:0000149">
    <property type="term" value="F:SNARE binding"/>
    <property type="evidence" value="ECO:0007669"/>
    <property type="project" value="TreeGrafter"/>
</dbReference>
<keyword evidence="4" id="KW-0813">Transport</keyword>
<keyword evidence="6" id="KW-0931">ER-Golgi transport</keyword>
<dbReference type="GO" id="GO:0005789">
    <property type="term" value="C:endoplasmic reticulum membrane"/>
    <property type="evidence" value="ECO:0007669"/>
    <property type="project" value="UniProtKB-SubCell"/>
</dbReference>
<organism evidence="15 16">
    <name type="scientific">Catenaria anguillulae PL171</name>
    <dbReference type="NCBI Taxonomy" id="765915"/>
    <lineage>
        <taxon>Eukaryota</taxon>
        <taxon>Fungi</taxon>
        <taxon>Fungi incertae sedis</taxon>
        <taxon>Blastocladiomycota</taxon>
        <taxon>Blastocladiomycetes</taxon>
        <taxon>Blastocladiales</taxon>
        <taxon>Catenariaceae</taxon>
        <taxon>Catenaria</taxon>
    </lineage>
</organism>
<evidence type="ECO:0000256" key="10">
    <source>
        <dbReference type="SAM" id="MobiDB-lite"/>
    </source>
</evidence>
<feature type="domain" description="Sec23/Sec24 trunk" evidence="12">
    <location>
        <begin position="505"/>
        <end position="739"/>
    </location>
</feature>
<dbReference type="InterPro" id="IPR050550">
    <property type="entry name" value="SEC23_SEC24_subfamily"/>
</dbReference>
<dbReference type="PANTHER" id="PTHR13803:SF39">
    <property type="entry name" value="SECRETORY 24AB, ISOFORM A"/>
    <property type="match status" value="1"/>
</dbReference>
<evidence type="ECO:0000259" key="12">
    <source>
        <dbReference type="Pfam" id="PF04811"/>
    </source>
</evidence>
<feature type="compositionally biased region" description="Low complexity" evidence="10">
    <location>
        <begin position="119"/>
        <end position="131"/>
    </location>
</feature>
<comment type="subcellular location">
    <subcellularLocation>
        <location evidence="2">Endoplasmic reticulum membrane</location>
    </subcellularLocation>
    <subcellularLocation>
        <location evidence="1">Golgi apparatus membrane</location>
    </subcellularLocation>
</comment>
<evidence type="ECO:0000313" key="16">
    <source>
        <dbReference type="Proteomes" id="UP000193411"/>
    </source>
</evidence>
<accession>A0A1Y2I0P7</accession>
<dbReference type="CDD" id="cd01479">
    <property type="entry name" value="Sec24-like"/>
    <property type="match status" value="1"/>
</dbReference>
<dbReference type="InterPro" id="IPR036175">
    <property type="entry name" value="Sec23/24_helical_dom_sf"/>
</dbReference>
<dbReference type="PANTHER" id="PTHR13803">
    <property type="entry name" value="SEC24-RELATED PROTEIN"/>
    <property type="match status" value="1"/>
</dbReference>
<dbReference type="InterPro" id="IPR036180">
    <property type="entry name" value="Gelsolin-like_dom_sf"/>
</dbReference>
<dbReference type="Gene3D" id="2.60.40.1670">
    <property type="entry name" value="beta-sandwich domain of Sec23/24"/>
    <property type="match status" value="1"/>
</dbReference>
<dbReference type="InterPro" id="IPR036465">
    <property type="entry name" value="vWFA_dom_sf"/>
</dbReference>
<keyword evidence="9" id="KW-0472">Membrane</keyword>
<protein>
    <recommendedName>
        <fullName evidence="17">Sec23/Sec24 trunk domain-domain-containing protein</fullName>
    </recommendedName>
</protein>
<evidence type="ECO:0000256" key="7">
    <source>
        <dbReference type="ARBA" id="ARBA00022927"/>
    </source>
</evidence>
<comment type="similarity">
    <text evidence="3">Belongs to the SEC23/SEC24 family. SEC24 subfamily.</text>
</comment>
<dbReference type="SUPFAM" id="SSF82754">
    <property type="entry name" value="C-terminal, gelsolin-like domain of Sec23/24"/>
    <property type="match status" value="1"/>
</dbReference>
<feature type="compositionally biased region" description="Pro residues" evidence="10">
    <location>
        <begin position="156"/>
        <end position="167"/>
    </location>
</feature>
<dbReference type="Pfam" id="PF04810">
    <property type="entry name" value="zf-Sec23_Sec24"/>
    <property type="match status" value="1"/>
</dbReference>
<proteinExistence type="inferred from homology"/>